<dbReference type="PANTHER" id="PTHR34203:SF13">
    <property type="entry name" value="EXPRESSED PROTEIN"/>
    <property type="match status" value="1"/>
</dbReference>
<dbReference type="InterPro" id="IPR052514">
    <property type="entry name" value="SAM-dependent_MTase"/>
</dbReference>
<reference evidence="3" key="1">
    <citation type="submission" date="2021-02" db="EMBL/GenBank/DDBJ databases">
        <authorList>
            <person name="Nowell W R."/>
        </authorList>
    </citation>
    <scope>NUCLEOTIDE SEQUENCE</scope>
</reference>
<dbReference type="InterPro" id="IPR006342">
    <property type="entry name" value="FkbM_mtfrase"/>
</dbReference>
<proteinExistence type="predicted"/>
<comment type="caution">
    <text evidence="3">The sequence shown here is derived from an EMBL/GenBank/DDBJ whole genome shotgun (WGS) entry which is preliminary data.</text>
</comment>
<dbReference type="InterPro" id="IPR029063">
    <property type="entry name" value="SAM-dependent_MTases_sf"/>
</dbReference>
<feature type="domain" description="Methyltransferase FkbM" evidence="2">
    <location>
        <begin position="148"/>
        <end position="273"/>
    </location>
</feature>
<dbReference type="Proteomes" id="UP000663828">
    <property type="component" value="Unassembled WGS sequence"/>
</dbReference>
<accession>A0A814RJ22</accession>
<dbReference type="AlphaFoldDB" id="A0A814RJ22"/>
<dbReference type="NCBIfam" id="TIGR01444">
    <property type="entry name" value="fkbM_fam"/>
    <property type="match status" value="1"/>
</dbReference>
<dbReference type="EMBL" id="CAJNOR010001391">
    <property type="protein sequence ID" value="CAF1134733.1"/>
    <property type="molecule type" value="Genomic_DNA"/>
</dbReference>
<keyword evidence="1" id="KW-1133">Transmembrane helix</keyword>
<keyword evidence="1" id="KW-0812">Transmembrane</keyword>
<evidence type="ECO:0000313" key="3">
    <source>
        <dbReference type="EMBL" id="CAF1134733.1"/>
    </source>
</evidence>
<dbReference type="PANTHER" id="PTHR34203">
    <property type="entry name" value="METHYLTRANSFERASE, FKBM FAMILY PROTEIN"/>
    <property type="match status" value="1"/>
</dbReference>
<dbReference type="SUPFAM" id="SSF53335">
    <property type="entry name" value="S-adenosyl-L-methionine-dependent methyltransferases"/>
    <property type="match status" value="1"/>
</dbReference>
<evidence type="ECO:0000256" key="1">
    <source>
        <dbReference type="SAM" id="Phobius"/>
    </source>
</evidence>
<name>A0A814RJ22_ADIRI</name>
<gene>
    <name evidence="3" type="ORF">XAT740_LOCUS20093</name>
</gene>
<keyword evidence="1" id="KW-0472">Membrane</keyword>
<sequence length="350" mass="39562">MTKSKLIFLGLIFVVVVVLYFNYRYNYSAPKLLFISEREQLKISISSIESSPATATPGEYQIIGIYERAPIFRLATEDGEKPSGEGYLSQNAVVDHLNLVELCRKDPSLMVVDIGALLGNCIGYFNQINNFTIVFYFLIGDFGLYAAACGCQVYMFEIQQKYISLIQASISANQFPSSRVHLIQRAVTNAPSNTDMTFSVRSGQSAISKGKFRVSTIRLDDIDWPESSSIILLRIDVSGFELDVLRSAKQLFRAKRIHHLIFQYTAWWNDRAPQQEVIPYVQKTLGAQELYVLDRIGATIYGPLNKQAARHFYEYHAIKRLQTDVYARFIGSNGTSILDAEPYYLGVSFA</sequence>
<dbReference type="Pfam" id="PF05050">
    <property type="entry name" value="Methyltransf_21"/>
    <property type="match status" value="1"/>
</dbReference>
<evidence type="ECO:0000313" key="4">
    <source>
        <dbReference type="Proteomes" id="UP000663828"/>
    </source>
</evidence>
<protein>
    <recommendedName>
        <fullName evidence="2">Methyltransferase FkbM domain-containing protein</fullName>
    </recommendedName>
</protein>
<feature type="transmembrane region" description="Helical" evidence="1">
    <location>
        <begin position="6"/>
        <end position="23"/>
    </location>
</feature>
<feature type="transmembrane region" description="Helical" evidence="1">
    <location>
        <begin position="133"/>
        <end position="156"/>
    </location>
</feature>
<evidence type="ECO:0000259" key="2">
    <source>
        <dbReference type="Pfam" id="PF05050"/>
    </source>
</evidence>
<keyword evidence="4" id="KW-1185">Reference proteome</keyword>
<organism evidence="3 4">
    <name type="scientific">Adineta ricciae</name>
    <name type="common">Rotifer</name>
    <dbReference type="NCBI Taxonomy" id="249248"/>
    <lineage>
        <taxon>Eukaryota</taxon>
        <taxon>Metazoa</taxon>
        <taxon>Spiralia</taxon>
        <taxon>Gnathifera</taxon>
        <taxon>Rotifera</taxon>
        <taxon>Eurotatoria</taxon>
        <taxon>Bdelloidea</taxon>
        <taxon>Adinetida</taxon>
        <taxon>Adinetidae</taxon>
        <taxon>Adineta</taxon>
    </lineage>
</organism>
<dbReference type="Gene3D" id="3.40.50.150">
    <property type="entry name" value="Vaccinia Virus protein VP39"/>
    <property type="match status" value="1"/>
</dbReference>